<sequence length="133" mass="14973">MVIESMGRQMKDWSLPGVVDHPSCIVLDDATKNYVLKSFHLHNFPTFHGIATEEPLTFLHEFGIMLDSLPTNGATRESLKLNILPYTLKDAAHRRVLDERVHVLSSNLDLTKQLASMQRQIEQLSMGSQGSSK</sequence>
<accession>A0AAV3RVQ1</accession>
<gene>
    <name evidence="1" type="ORF">LIER_32233</name>
</gene>
<comment type="caution">
    <text evidence="1">The sequence shown here is derived from an EMBL/GenBank/DDBJ whole genome shotgun (WGS) entry which is preliminary data.</text>
</comment>
<proteinExistence type="predicted"/>
<name>A0AAV3RVQ1_LITER</name>
<reference evidence="1 2" key="1">
    <citation type="submission" date="2024-01" db="EMBL/GenBank/DDBJ databases">
        <title>The complete chloroplast genome sequence of Lithospermum erythrorhizon: insights into the phylogenetic relationship among Boraginaceae species and the maternal lineages of purple gromwells.</title>
        <authorList>
            <person name="Okada T."/>
            <person name="Watanabe K."/>
        </authorList>
    </citation>
    <scope>NUCLEOTIDE SEQUENCE [LARGE SCALE GENOMIC DNA]</scope>
</reference>
<organism evidence="1 2">
    <name type="scientific">Lithospermum erythrorhizon</name>
    <name type="common">Purple gromwell</name>
    <name type="synonym">Lithospermum officinale var. erythrorhizon</name>
    <dbReference type="NCBI Taxonomy" id="34254"/>
    <lineage>
        <taxon>Eukaryota</taxon>
        <taxon>Viridiplantae</taxon>
        <taxon>Streptophyta</taxon>
        <taxon>Embryophyta</taxon>
        <taxon>Tracheophyta</taxon>
        <taxon>Spermatophyta</taxon>
        <taxon>Magnoliopsida</taxon>
        <taxon>eudicotyledons</taxon>
        <taxon>Gunneridae</taxon>
        <taxon>Pentapetalae</taxon>
        <taxon>asterids</taxon>
        <taxon>lamiids</taxon>
        <taxon>Boraginales</taxon>
        <taxon>Boraginaceae</taxon>
        <taxon>Boraginoideae</taxon>
        <taxon>Lithospermeae</taxon>
        <taxon>Lithospermum</taxon>
    </lineage>
</organism>
<evidence type="ECO:0000313" key="2">
    <source>
        <dbReference type="Proteomes" id="UP001454036"/>
    </source>
</evidence>
<dbReference type="AlphaFoldDB" id="A0AAV3RVQ1"/>
<dbReference type="EMBL" id="BAABME010012287">
    <property type="protein sequence ID" value="GAA0184945.1"/>
    <property type="molecule type" value="Genomic_DNA"/>
</dbReference>
<dbReference type="Proteomes" id="UP001454036">
    <property type="component" value="Unassembled WGS sequence"/>
</dbReference>
<protein>
    <submittedName>
        <fullName evidence="1">Uncharacterized protein</fullName>
    </submittedName>
</protein>
<keyword evidence="2" id="KW-1185">Reference proteome</keyword>
<evidence type="ECO:0000313" key="1">
    <source>
        <dbReference type="EMBL" id="GAA0184945.1"/>
    </source>
</evidence>